<evidence type="ECO:0000259" key="4">
    <source>
        <dbReference type="Pfam" id="PF25954"/>
    </source>
</evidence>
<dbReference type="SUPFAM" id="SSF111369">
    <property type="entry name" value="HlyD-like secretion proteins"/>
    <property type="match status" value="2"/>
</dbReference>
<dbReference type="Gene3D" id="2.40.420.20">
    <property type="match status" value="1"/>
</dbReference>
<evidence type="ECO:0000259" key="5">
    <source>
        <dbReference type="Pfam" id="PF25989"/>
    </source>
</evidence>
<dbReference type="Gene3D" id="2.40.50.100">
    <property type="match status" value="1"/>
</dbReference>
<reference evidence="7" key="1">
    <citation type="journal article" date="2019" name="Int. J. Syst. Evol. Microbiol.">
        <title>The Global Catalogue of Microorganisms (GCM) 10K type strain sequencing project: providing services to taxonomists for standard genome sequencing and annotation.</title>
        <authorList>
            <consortium name="The Broad Institute Genomics Platform"/>
            <consortium name="The Broad Institute Genome Sequencing Center for Infectious Disease"/>
            <person name="Wu L."/>
            <person name="Ma J."/>
        </authorList>
    </citation>
    <scope>NUCLEOTIDE SEQUENCE [LARGE SCALE GENOMIC DNA]</scope>
    <source>
        <strain evidence="7">TISTR 1827</strain>
    </source>
</reference>
<evidence type="ECO:0000256" key="2">
    <source>
        <dbReference type="SAM" id="Coils"/>
    </source>
</evidence>
<feature type="signal peptide" evidence="3">
    <location>
        <begin position="1"/>
        <end position="26"/>
    </location>
</feature>
<name>A0ABW5QUZ5_9BACL</name>
<evidence type="ECO:0000256" key="3">
    <source>
        <dbReference type="SAM" id="SignalP"/>
    </source>
</evidence>
<keyword evidence="2" id="KW-0175">Coiled coil</keyword>
<comment type="caution">
    <text evidence="6">The sequence shown here is derived from an EMBL/GenBank/DDBJ whole genome shotgun (WGS) entry which is preliminary data.</text>
</comment>
<dbReference type="Proteomes" id="UP001597493">
    <property type="component" value="Unassembled WGS sequence"/>
</dbReference>
<dbReference type="EMBL" id="JBHUMY010000007">
    <property type="protein sequence ID" value="MFD2660291.1"/>
    <property type="molecule type" value="Genomic_DNA"/>
</dbReference>
<dbReference type="RefSeq" id="WP_379271382.1">
    <property type="nucleotide sequence ID" value="NZ_JBHUGT010000005.1"/>
</dbReference>
<protein>
    <submittedName>
        <fullName evidence="6">Efflux RND transporter periplasmic adaptor subunit</fullName>
    </submittedName>
</protein>
<dbReference type="NCBIfam" id="TIGR01730">
    <property type="entry name" value="RND_mfp"/>
    <property type="match status" value="1"/>
</dbReference>
<dbReference type="InterPro" id="IPR058792">
    <property type="entry name" value="Beta-barrel_RND_2"/>
</dbReference>
<keyword evidence="3" id="KW-0732">Signal</keyword>
<feature type="coiled-coil region" evidence="2">
    <location>
        <begin position="104"/>
        <end position="131"/>
    </location>
</feature>
<feature type="domain" description="YknX-like C-terminal permuted SH3-like" evidence="5">
    <location>
        <begin position="320"/>
        <end position="387"/>
    </location>
</feature>
<dbReference type="Gene3D" id="2.40.30.170">
    <property type="match status" value="1"/>
</dbReference>
<dbReference type="InterPro" id="IPR058637">
    <property type="entry name" value="YknX-like_C"/>
</dbReference>
<keyword evidence="7" id="KW-1185">Reference proteome</keyword>
<feature type="chain" id="PRO_5047266694" evidence="3">
    <location>
        <begin position="27"/>
        <end position="393"/>
    </location>
</feature>
<dbReference type="Pfam" id="PF25989">
    <property type="entry name" value="YknX_C"/>
    <property type="match status" value="1"/>
</dbReference>
<dbReference type="Pfam" id="PF25954">
    <property type="entry name" value="Beta-barrel_RND_2"/>
    <property type="match status" value="1"/>
</dbReference>
<evidence type="ECO:0000256" key="1">
    <source>
        <dbReference type="ARBA" id="ARBA00009477"/>
    </source>
</evidence>
<dbReference type="PANTHER" id="PTHR30469">
    <property type="entry name" value="MULTIDRUG RESISTANCE PROTEIN MDTA"/>
    <property type="match status" value="1"/>
</dbReference>
<dbReference type="InterPro" id="IPR006143">
    <property type="entry name" value="RND_pump_MFP"/>
</dbReference>
<accession>A0ABW5QUZ5</accession>
<organism evidence="6 7">
    <name type="scientific">Paenibacillus thailandensis</name>
    <dbReference type="NCBI Taxonomy" id="393250"/>
    <lineage>
        <taxon>Bacteria</taxon>
        <taxon>Bacillati</taxon>
        <taxon>Bacillota</taxon>
        <taxon>Bacilli</taxon>
        <taxon>Bacillales</taxon>
        <taxon>Paenibacillaceae</taxon>
        <taxon>Paenibacillus</taxon>
    </lineage>
</organism>
<feature type="domain" description="CusB-like beta-barrel" evidence="4">
    <location>
        <begin position="240"/>
        <end position="314"/>
    </location>
</feature>
<dbReference type="PROSITE" id="PS51257">
    <property type="entry name" value="PROKAR_LIPOPROTEIN"/>
    <property type="match status" value="1"/>
</dbReference>
<proteinExistence type="inferred from homology"/>
<dbReference type="Gene3D" id="1.10.287.470">
    <property type="entry name" value="Helix hairpin bin"/>
    <property type="match status" value="1"/>
</dbReference>
<gene>
    <name evidence="6" type="ORF">ACFSW5_08395</name>
</gene>
<evidence type="ECO:0000313" key="6">
    <source>
        <dbReference type="EMBL" id="MFD2660291.1"/>
    </source>
</evidence>
<evidence type="ECO:0000313" key="7">
    <source>
        <dbReference type="Proteomes" id="UP001597493"/>
    </source>
</evidence>
<feature type="coiled-coil region" evidence="2">
    <location>
        <begin position="155"/>
        <end position="198"/>
    </location>
</feature>
<sequence>MKRNALKGAVLIAAAAVALAGCSASAGTTADIAAVQGQVKVQTVEKQSMGDPREQVATVSAAVDLNVVAKAGGDVVQVVKHNGERVKQGEVILRLESDTAVMSVETAQAALSSAEQTLEATRENNKASRMQLVNSVTQLEDAYKEAVASGDQTTIDNAKRSLDTAKQQLSAFDSTNSLAQLEAQVVSARTSLEQAQTALDNYSVTAPADGILTGVTAQVGQTLSAGSPVGTLQNIDQVKITADLSEEYAELARNKKEIVYYASGDSTKKKKAQVVYLAELPDATTKMYTLELAADNKDGSLKPGDRVQVQLTTEQEEVKIAVPSLSIVREGSQTFVFVLNGSTAEKREVQLGRINGAYQEILGGLKEGEQIIVSGQHSLTDGQQVEVAKAAAE</sequence>
<comment type="similarity">
    <text evidence="1">Belongs to the membrane fusion protein (MFP) (TC 8.A.1) family.</text>
</comment>